<comment type="caution">
    <text evidence="3">The sequence shown here is derived from an EMBL/GenBank/DDBJ whole genome shotgun (WGS) entry which is preliminary data.</text>
</comment>
<dbReference type="EMBL" id="BFEA01000238">
    <property type="protein sequence ID" value="GBG76121.1"/>
    <property type="molecule type" value="Genomic_DNA"/>
</dbReference>
<feature type="coiled-coil region" evidence="1">
    <location>
        <begin position="52"/>
        <end position="110"/>
    </location>
</feature>
<keyword evidence="4" id="KW-1185">Reference proteome</keyword>
<dbReference type="AlphaFoldDB" id="A0A388L1F5"/>
<accession>A0A388L1F5</accession>
<reference evidence="3 4" key="1">
    <citation type="journal article" date="2018" name="Cell">
        <title>The Chara Genome: Secondary Complexity and Implications for Plant Terrestrialization.</title>
        <authorList>
            <person name="Nishiyama T."/>
            <person name="Sakayama H."/>
            <person name="Vries J.D."/>
            <person name="Buschmann H."/>
            <person name="Saint-Marcoux D."/>
            <person name="Ullrich K.K."/>
            <person name="Haas F.B."/>
            <person name="Vanderstraeten L."/>
            <person name="Becker D."/>
            <person name="Lang D."/>
            <person name="Vosolsobe S."/>
            <person name="Rombauts S."/>
            <person name="Wilhelmsson P.K.I."/>
            <person name="Janitza P."/>
            <person name="Kern R."/>
            <person name="Heyl A."/>
            <person name="Rumpler F."/>
            <person name="Villalobos L.I.A.C."/>
            <person name="Clay J.M."/>
            <person name="Skokan R."/>
            <person name="Toyoda A."/>
            <person name="Suzuki Y."/>
            <person name="Kagoshima H."/>
            <person name="Schijlen E."/>
            <person name="Tajeshwar N."/>
            <person name="Catarino B."/>
            <person name="Hetherington A.J."/>
            <person name="Saltykova A."/>
            <person name="Bonnot C."/>
            <person name="Breuninger H."/>
            <person name="Symeonidi A."/>
            <person name="Radhakrishnan G.V."/>
            <person name="Van Nieuwerburgh F."/>
            <person name="Deforce D."/>
            <person name="Chang C."/>
            <person name="Karol K.G."/>
            <person name="Hedrich R."/>
            <person name="Ulvskov P."/>
            <person name="Glockner G."/>
            <person name="Delwiche C.F."/>
            <person name="Petrasek J."/>
            <person name="Van de Peer Y."/>
            <person name="Friml J."/>
            <person name="Beilby M."/>
            <person name="Dolan L."/>
            <person name="Kohara Y."/>
            <person name="Sugano S."/>
            <person name="Fujiyama A."/>
            <person name="Delaux P.-M."/>
            <person name="Quint M."/>
            <person name="TheiBen G."/>
            <person name="Hagemann M."/>
            <person name="Harholt J."/>
            <person name="Dunand C."/>
            <person name="Zachgo S."/>
            <person name="Langdale J."/>
            <person name="Maumus F."/>
            <person name="Straeten D.V.D."/>
            <person name="Gould S.B."/>
            <person name="Rensing S.A."/>
        </authorList>
    </citation>
    <scope>NUCLEOTIDE SEQUENCE [LARGE SCALE GENOMIC DNA]</scope>
    <source>
        <strain evidence="3 4">S276</strain>
    </source>
</reference>
<evidence type="ECO:0000313" key="4">
    <source>
        <dbReference type="Proteomes" id="UP000265515"/>
    </source>
</evidence>
<dbReference type="Gramene" id="GBG76121">
    <property type="protein sequence ID" value="GBG76121"/>
    <property type="gene ID" value="CBR_g21870"/>
</dbReference>
<gene>
    <name evidence="3" type="ORF">CBR_g21870</name>
</gene>
<sequence length="279" mass="31947">MAQQPFSVGGGGALQGTVTCCICGKTGHYSWNCWHAVGRSSPTIDSDTSEMKQLYKKAIQKEKEENERKMKEEMDRRRVEELRRIETWKIREAEAREARLESTIVRLLSQHNRSQLALPTAPVKKKSPRSKARMLHEIRSYLDESEEDSEEVNEEAEKLIDAIEKRKKAGKRKLVDLEEEQTSKKPARAQQKEENDEEVLRTPKKNLAAPCSSEGVVEYALEVHRRMSTKKVSELRKICGKEGIPCARKEEMICELVRCKTKVAYEGLFEKSPASIGER</sequence>
<evidence type="ECO:0000256" key="2">
    <source>
        <dbReference type="SAM" id="MobiDB-lite"/>
    </source>
</evidence>
<dbReference type="Proteomes" id="UP000265515">
    <property type="component" value="Unassembled WGS sequence"/>
</dbReference>
<name>A0A388L1F5_CHABU</name>
<feature type="compositionally biased region" description="Basic and acidic residues" evidence="2">
    <location>
        <begin position="190"/>
        <end position="201"/>
    </location>
</feature>
<dbReference type="GO" id="GO:0003676">
    <property type="term" value="F:nucleic acid binding"/>
    <property type="evidence" value="ECO:0007669"/>
    <property type="project" value="InterPro"/>
</dbReference>
<feature type="region of interest" description="Disordered" evidence="2">
    <location>
        <begin position="171"/>
        <end position="206"/>
    </location>
</feature>
<evidence type="ECO:0008006" key="5">
    <source>
        <dbReference type="Google" id="ProtNLM"/>
    </source>
</evidence>
<dbReference type="GO" id="GO:0008270">
    <property type="term" value="F:zinc ion binding"/>
    <property type="evidence" value="ECO:0007669"/>
    <property type="project" value="InterPro"/>
</dbReference>
<organism evidence="3 4">
    <name type="scientific">Chara braunii</name>
    <name type="common">Braun's stonewort</name>
    <dbReference type="NCBI Taxonomy" id="69332"/>
    <lineage>
        <taxon>Eukaryota</taxon>
        <taxon>Viridiplantae</taxon>
        <taxon>Streptophyta</taxon>
        <taxon>Charophyceae</taxon>
        <taxon>Charales</taxon>
        <taxon>Characeae</taxon>
        <taxon>Chara</taxon>
    </lineage>
</organism>
<evidence type="ECO:0000313" key="3">
    <source>
        <dbReference type="EMBL" id="GBG76121.1"/>
    </source>
</evidence>
<proteinExistence type="predicted"/>
<dbReference type="InterPro" id="IPR036875">
    <property type="entry name" value="Znf_CCHC_sf"/>
</dbReference>
<dbReference type="SUPFAM" id="SSF57756">
    <property type="entry name" value="Retrovirus zinc finger-like domains"/>
    <property type="match status" value="1"/>
</dbReference>
<evidence type="ECO:0000256" key="1">
    <source>
        <dbReference type="SAM" id="Coils"/>
    </source>
</evidence>
<keyword evidence="1" id="KW-0175">Coiled coil</keyword>
<protein>
    <recommendedName>
        <fullName evidence="5">CCHC-type domain-containing protein</fullName>
    </recommendedName>
</protein>